<evidence type="ECO:0008006" key="3">
    <source>
        <dbReference type="Google" id="ProtNLM"/>
    </source>
</evidence>
<dbReference type="EMBL" id="JBCEVZ010000078">
    <property type="protein sequence ID" value="MEL5996510.1"/>
    <property type="molecule type" value="Genomic_DNA"/>
</dbReference>
<proteinExistence type="predicted"/>
<evidence type="ECO:0000313" key="1">
    <source>
        <dbReference type="EMBL" id="MEL5996510.1"/>
    </source>
</evidence>
<reference evidence="1 2" key="1">
    <citation type="journal article" date="2018" name="Arch. Microbiol.">
        <title>Hymenobacter segetis sp. nov., isolated from soil.</title>
        <authorList>
            <person name="Ten L.N."/>
            <person name="Lim S.J."/>
            <person name="Kim B.O."/>
            <person name="Kang I.K."/>
            <person name="Jung H.Y."/>
        </authorList>
    </citation>
    <scope>NUCLEOTIDE SEQUENCE [LARGE SCALE GENOMIC DNA]</scope>
    <source>
        <strain evidence="1 2">S7-3-11</strain>
    </source>
</reference>
<organism evidence="1 2">
    <name type="scientific">Hymenobacter segetis</name>
    <dbReference type="NCBI Taxonomy" id="2025509"/>
    <lineage>
        <taxon>Bacteria</taxon>
        <taxon>Pseudomonadati</taxon>
        <taxon>Bacteroidota</taxon>
        <taxon>Cytophagia</taxon>
        <taxon>Cytophagales</taxon>
        <taxon>Hymenobacteraceae</taxon>
        <taxon>Hymenobacter</taxon>
    </lineage>
</organism>
<sequence length="154" mass="17534">MRLVALTICLFQTFKERMPLPFEVTVWLLAAGVSSFRLPSCDWECKGKRILLTDKQKRKLLFFFVSLFNPFPPPVEAGCKGKALFRLSQALSNFNFRRLLRSGTAGNTSTASVKFLTDQLSVGAVALAEPVVRLTIWDCKSRGIFWVYKMWCED</sequence>
<comment type="caution">
    <text evidence="1">The sequence shown here is derived from an EMBL/GenBank/DDBJ whole genome shotgun (WGS) entry which is preliminary data.</text>
</comment>
<dbReference type="Proteomes" id="UP001479606">
    <property type="component" value="Unassembled WGS sequence"/>
</dbReference>
<evidence type="ECO:0000313" key="2">
    <source>
        <dbReference type="Proteomes" id="UP001479606"/>
    </source>
</evidence>
<name>A0ABU9M0S2_9BACT</name>
<accession>A0ABU9M0S2</accession>
<protein>
    <recommendedName>
        <fullName evidence="3">Transposase DDE domain-containing protein</fullName>
    </recommendedName>
</protein>
<gene>
    <name evidence="1" type="ORF">AAFH49_20020</name>
</gene>
<keyword evidence="2" id="KW-1185">Reference proteome</keyword>